<dbReference type="PANTHER" id="PTHR30518:SF2">
    <property type="entry name" value="ENDOLYTIC MUREIN TRANSGLYCOSYLASE"/>
    <property type="match status" value="1"/>
</dbReference>
<proteinExistence type="inferred from homology"/>
<dbReference type="GO" id="GO:0008932">
    <property type="term" value="F:lytic endotransglycosylase activity"/>
    <property type="evidence" value="ECO:0007669"/>
    <property type="project" value="UniProtKB-UniRule"/>
</dbReference>
<keyword evidence="6 7" id="KW-0961">Cell wall biogenesis/degradation</keyword>
<dbReference type="PANTHER" id="PTHR30518">
    <property type="entry name" value="ENDOLYTIC MUREIN TRANSGLYCOSYLASE"/>
    <property type="match status" value="1"/>
</dbReference>
<name>A0A080N600_9BIFI</name>
<feature type="site" description="Important for catalytic activity" evidence="7">
    <location>
        <position position="290"/>
    </location>
</feature>
<evidence type="ECO:0000256" key="6">
    <source>
        <dbReference type="ARBA" id="ARBA00023316"/>
    </source>
</evidence>
<organism evidence="9 10">
    <name type="scientific">Bifidobacterium bombi DSM 19703</name>
    <dbReference type="NCBI Taxonomy" id="1341695"/>
    <lineage>
        <taxon>Bacteria</taxon>
        <taxon>Bacillati</taxon>
        <taxon>Actinomycetota</taxon>
        <taxon>Actinomycetes</taxon>
        <taxon>Bifidobacteriales</taxon>
        <taxon>Bifidobacteriaceae</taxon>
        <taxon>Bifidobacterium</taxon>
    </lineage>
</organism>
<dbReference type="STRING" id="1341695.BBOMB_0487"/>
<dbReference type="eggNOG" id="COG1559">
    <property type="taxonomic scope" value="Bacteria"/>
</dbReference>
<dbReference type="HAMAP" id="MF_02065">
    <property type="entry name" value="MltG"/>
    <property type="match status" value="1"/>
</dbReference>
<dbReference type="Proteomes" id="UP000028730">
    <property type="component" value="Unassembled WGS sequence"/>
</dbReference>
<reference evidence="9 10" key="1">
    <citation type="journal article" date="2014" name="Appl. Environ. Microbiol.">
        <title>Genomic encyclopedia of type strains of the genus Bifidobacterium.</title>
        <authorList>
            <person name="Milani C."/>
            <person name="Lugli G.A."/>
            <person name="Duranti S."/>
            <person name="Turroni F."/>
            <person name="Bottacini F."/>
            <person name="Mangifesta M."/>
            <person name="Sanchez B."/>
            <person name="Viappiani A."/>
            <person name="Mancabelli L."/>
            <person name="Taminiau B."/>
            <person name="Delcenserie V."/>
            <person name="Barrangou R."/>
            <person name="Margolles A."/>
            <person name="van Sinderen D."/>
            <person name="Ventura M."/>
        </authorList>
    </citation>
    <scope>NUCLEOTIDE SEQUENCE [LARGE SCALE GENOMIC DNA]</scope>
    <source>
        <strain evidence="9 10">DSM 19703</strain>
    </source>
</reference>
<keyword evidence="2 7" id="KW-0812">Transmembrane</keyword>
<dbReference type="NCBIfam" id="TIGR00247">
    <property type="entry name" value="endolytic transglycosylase MltG"/>
    <property type="match status" value="1"/>
</dbReference>
<comment type="similarity">
    <text evidence="7">Belongs to the transglycosylase MltG family.</text>
</comment>
<dbReference type="Gene3D" id="3.30.1490.480">
    <property type="entry name" value="Endolytic murein transglycosylase"/>
    <property type="match status" value="1"/>
</dbReference>
<dbReference type="EC" id="4.2.2.29" evidence="7"/>
<dbReference type="EMBL" id="ATLK01000001">
    <property type="protein sequence ID" value="KFF31154.1"/>
    <property type="molecule type" value="Genomic_DNA"/>
</dbReference>
<evidence type="ECO:0000256" key="4">
    <source>
        <dbReference type="ARBA" id="ARBA00023136"/>
    </source>
</evidence>
<dbReference type="RefSeq" id="WP_081867239.1">
    <property type="nucleotide sequence ID" value="NZ_ATLK01000001.1"/>
</dbReference>
<keyword evidence="1 7" id="KW-1003">Cell membrane</keyword>
<comment type="function">
    <text evidence="7">Functions as a peptidoglycan terminase that cleaves nascent peptidoglycan strands endolytically to terminate their elongation.</text>
</comment>
<comment type="caution">
    <text evidence="9">The sequence shown here is derived from an EMBL/GenBank/DDBJ whole genome shotgun (WGS) entry which is preliminary data.</text>
</comment>
<dbReference type="GO" id="GO:0071555">
    <property type="term" value="P:cell wall organization"/>
    <property type="evidence" value="ECO:0007669"/>
    <property type="project" value="UniProtKB-KW"/>
</dbReference>
<sequence>MSDDLADFFALDEAIDSQHDGNGPHHDMSMVDMAPDAGVADDGSRTHSQPAMTRRALRQRHRLQKKRRIIVCMIVAIALLLIGIAGFQGLSKLTHEVFPHDSTGEEVLDYPGPGVGHVRFEISSGESINRISSNLEKAGIVKSASAFASAVGANRSTLYPGVFDLKKRMSSAQVIEILSDQSKAGGVFQVKAGERTSQVFDEAAKASGIDRSEFQRLQQSGGSGVLPAEANGNFEGWLEPGAYLIDGKKSAVDVIKPAVDARIRKLDSLQVPAGEQRQRVLIIASIVESEVNLPEYYGKVSRVVLNRLNADMPLGMDSTVAYGLGIDSRQLTDAMLTDPSNPYNTRVNHGLPPTAISNPGDQAIEASMAPADGDWLYFVTTNLKTGETHFTDSEQEFAHLRDEYKRSNANAN</sequence>
<evidence type="ECO:0000256" key="2">
    <source>
        <dbReference type="ARBA" id="ARBA00022692"/>
    </source>
</evidence>
<keyword evidence="3 7" id="KW-1133">Transmembrane helix</keyword>
<feature type="transmembrane region" description="Helical" evidence="7">
    <location>
        <begin position="69"/>
        <end position="90"/>
    </location>
</feature>
<dbReference type="InterPro" id="IPR003770">
    <property type="entry name" value="MLTG-like"/>
</dbReference>
<evidence type="ECO:0000256" key="5">
    <source>
        <dbReference type="ARBA" id="ARBA00023239"/>
    </source>
</evidence>
<evidence type="ECO:0000313" key="10">
    <source>
        <dbReference type="Proteomes" id="UP000028730"/>
    </source>
</evidence>
<comment type="subcellular location">
    <subcellularLocation>
        <location evidence="7">Cell membrane</location>
        <topology evidence="7">Single-pass membrane protein</topology>
    </subcellularLocation>
</comment>
<feature type="region of interest" description="Disordered" evidence="8">
    <location>
        <begin position="16"/>
        <end position="59"/>
    </location>
</feature>
<keyword evidence="4 7" id="KW-0472">Membrane</keyword>
<keyword evidence="5 7" id="KW-0456">Lyase</keyword>
<evidence type="ECO:0000256" key="7">
    <source>
        <dbReference type="HAMAP-Rule" id="MF_02065"/>
    </source>
</evidence>
<dbReference type="OrthoDB" id="9814591at2"/>
<evidence type="ECO:0000256" key="3">
    <source>
        <dbReference type="ARBA" id="ARBA00022989"/>
    </source>
</evidence>
<evidence type="ECO:0000256" key="1">
    <source>
        <dbReference type="ARBA" id="ARBA00022475"/>
    </source>
</evidence>
<comment type="catalytic activity">
    <reaction evidence="7">
        <text>a peptidoglycan chain = a peptidoglycan chain with N-acetyl-1,6-anhydromuramyl-[peptide] at the reducing end + a peptidoglycan chain with N-acetylglucosamine at the non-reducing end.</text>
        <dbReference type="EC" id="4.2.2.29"/>
    </reaction>
</comment>
<dbReference type="Pfam" id="PF02618">
    <property type="entry name" value="YceG"/>
    <property type="match status" value="1"/>
</dbReference>
<evidence type="ECO:0000256" key="8">
    <source>
        <dbReference type="SAM" id="MobiDB-lite"/>
    </source>
</evidence>
<feature type="compositionally biased region" description="Basic and acidic residues" evidence="8">
    <location>
        <begin position="16"/>
        <end position="29"/>
    </location>
</feature>
<dbReference type="GO" id="GO:0009252">
    <property type="term" value="P:peptidoglycan biosynthetic process"/>
    <property type="evidence" value="ECO:0007669"/>
    <property type="project" value="UniProtKB-UniRule"/>
</dbReference>
<keyword evidence="10" id="KW-1185">Reference proteome</keyword>
<accession>A0A080N600</accession>
<dbReference type="AlphaFoldDB" id="A0A080N600"/>
<dbReference type="GO" id="GO:0005886">
    <property type="term" value="C:plasma membrane"/>
    <property type="evidence" value="ECO:0007669"/>
    <property type="project" value="UniProtKB-SubCell"/>
</dbReference>
<protein>
    <recommendedName>
        <fullName evidence="7">Endolytic murein transglycosylase</fullName>
        <ecNumber evidence="7">4.2.2.29</ecNumber>
    </recommendedName>
    <alternativeName>
        <fullName evidence="7">Peptidoglycan lytic transglycosylase</fullName>
    </alternativeName>
    <alternativeName>
        <fullName evidence="7">Peptidoglycan polymerization terminase</fullName>
    </alternativeName>
</protein>
<evidence type="ECO:0000313" key="9">
    <source>
        <dbReference type="EMBL" id="KFF31154.1"/>
    </source>
</evidence>
<gene>
    <name evidence="7" type="primary">mltG</name>
    <name evidence="9" type="ORF">BBOMB_0487</name>
</gene>